<evidence type="ECO:0000313" key="3">
    <source>
        <dbReference type="EMBL" id="QQX26078.1"/>
    </source>
</evidence>
<dbReference type="KEGG" id="hspo:JGZ69_03830"/>
<dbReference type="Gene3D" id="1.20.1280.250">
    <property type="match status" value="1"/>
</dbReference>
<sequence length="212" mass="24192">MEPFIRNDQFNFIKDQALVLANSHSAVNDKAVLNAIKSLSEEKVMNLFSNINEEQKQLLAPISAIKDKTNVEDFLSQLKPFVIPFKKVTEQSLKKLFPKVKKLKAPFLESVDFREISYLGWIDKGSNKKFIVAEKNDKLIGLQGSYTILNKKNVCALCGRHEEVGLFLSETKGAVRDTFFKRGNYICQDSKKCNQNLLSLDKLNEFIERIGK</sequence>
<dbReference type="EMBL" id="CP066701">
    <property type="protein sequence ID" value="QQX26078.1"/>
    <property type="molecule type" value="Genomic_DNA"/>
</dbReference>
<organism evidence="3 4">
    <name type="scientific">Heyndrickxia sporothermodurans</name>
    <dbReference type="NCBI Taxonomy" id="46224"/>
    <lineage>
        <taxon>Bacteria</taxon>
        <taxon>Bacillati</taxon>
        <taxon>Bacillota</taxon>
        <taxon>Bacilli</taxon>
        <taxon>Bacillales</taxon>
        <taxon>Bacillaceae</taxon>
        <taxon>Heyndrickxia</taxon>
    </lineage>
</organism>
<dbReference type="InterPro" id="IPR032330">
    <property type="entry name" value="EF-G-binding_C"/>
</dbReference>
<protein>
    <submittedName>
        <fullName evidence="3">FusB/FusC family EF-G-binding protein</fullName>
    </submittedName>
</protein>
<accession>A0AB37HBP2</accession>
<name>A0AB37HBP2_9BACI</name>
<proteinExistence type="predicted"/>
<feature type="domain" description="Elongation factor G-binding protein N-terminal" evidence="1">
    <location>
        <begin position="4"/>
        <end position="86"/>
    </location>
</feature>
<dbReference type="Proteomes" id="UP000595512">
    <property type="component" value="Chromosome"/>
</dbReference>
<dbReference type="CDD" id="cd16342">
    <property type="entry name" value="FusC_FusB"/>
    <property type="match status" value="1"/>
</dbReference>
<evidence type="ECO:0000259" key="1">
    <source>
        <dbReference type="Pfam" id="PF07299"/>
    </source>
</evidence>
<evidence type="ECO:0000259" key="2">
    <source>
        <dbReference type="Pfam" id="PF16571"/>
    </source>
</evidence>
<dbReference type="InterPro" id="IPR010841">
    <property type="entry name" value="EF-G-binding_N"/>
</dbReference>
<dbReference type="AlphaFoldDB" id="A0AB37HBP2"/>
<gene>
    <name evidence="3" type="ORF">JGZ69_03830</name>
</gene>
<dbReference type="RefSeq" id="WP_107958457.1">
    <property type="nucleotide sequence ID" value="NZ_CP066701.1"/>
</dbReference>
<dbReference type="InterPro" id="IPR038344">
    <property type="entry name" value="EF-G_N_sf"/>
</dbReference>
<feature type="domain" description="Elongation factor G-binding protein C-terminal treble-clef zinc-finger" evidence="2">
    <location>
        <begin position="100"/>
        <end position="198"/>
    </location>
</feature>
<evidence type="ECO:0000313" key="4">
    <source>
        <dbReference type="Proteomes" id="UP000595512"/>
    </source>
</evidence>
<dbReference type="Pfam" id="PF16571">
    <property type="entry name" value="FBP_C"/>
    <property type="match status" value="1"/>
</dbReference>
<reference evidence="3 4" key="1">
    <citation type="submission" date="2020-12" db="EMBL/GenBank/DDBJ databases">
        <title>Taxonomic evaluation of the Bacillus sporothermodurans group of bacteria based on whole genome sequences.</title>
        <authorList>
            <person name="Fiedler G."/>
            <person name="Herbstmann A.-D."/>
            <person name="Doll E."/>
            <person name="Wenning M."/>
            <person name="Brinks E."/>
            <person name="Kabisch J."/>
            <person name="Breitenwieser F."/>
            <person name="Lappann M."/>
            <person name="Boehnlein C."/>
            <person name="Franz C."/>
        </authorList>
    </citation>
    <scope>NUCLEOTIDE SEQUENCE [LARGE SCALE GENOMIC DNA]</scope>
    <source>
        <strain evidence="3 4">DSM 10599</strain>
    </source>
</reference>
<dbReference type="Pfam" id="PF07299">
    <property type="entry name" value="EF-G-binding_N"/>
    <property type="match status" value="1"/>
</dbReference>